<dbReference type="PRINTS" id="PR00195">
    <property type="entry name" value="DYNAMIN"/>
</dbReference>
<dbReference type="OrthoDB" id="415706at2759"/>
<evidence type="ECO:0000313" key="7">
    <source>
        <dbReference type="Proteomes" id="UP000258309"/>
    </source>
</evidence>
<feature type="non-terminal residue" evidence="6">
    <location>
        <position position="993"/>
    </location>
</feature>
<dbReference type="Gene3D" id="3.40.50.300">
    <property type="entry name" value="P-loop containing nucleotide triphosphate hydrolases"/>
    <property type="match status" value="1"/>
</dbReference>
<feature type="compositionally biased region" description="Low complexity" evidence="3">
    <location>
        <begin position="843"/>
        <end position="895"/>
    </location>
</feature>
<reference evidence="6 7" key="1">
    <citation type="submission" date="2018-05" db="EMBL/GenBank/DDBJ databases">
        <title>Draft genome sequence of Scytalidium lignicola DSM 105466, a ubiquitous saprotrophic fungus.</title>
        <authorList>
            <person name="Buettner E."/>
            <person name="Gebauer A.M."/>
            <person name="Hofrichter M."/>
            <person name="Liers C."/>
            <person name="Kellner H."/>
        </authorList>
    </citation>
    <scope>NUCLEOTIDE SEQUENCE [LARGE SCALE GENOMIC DNA]</scope>
    <source>
        <strain evidence="6 7">DSM 105466</strain>
    </source>
</reference>
<dbReference type="GO" id="GO:0006897">
    <property type="term" value="P:endocytosis"/>
    <property type="evidence" value="ECO:0007669"/>
    <property type="project" value="TreeGrafter"/>
</dbReference>
<dbReference type="PROSITE" id="PS51388">
    <property type="entry name" value="GED"/>
    <property type="match status" value="1"/>
</dbReference>
<feature type="domain" description="GED" evidence="4">
    <location>
        <begin position="582"/>
        <end position="673"/>
    </location>
</feature>
<feature type="compositionally biased region" description="Polar residues" evidence="3">
    <location>
        <begin position="732"/>
        <end position="752"/>
    </location>
</feature>
<dbReference type="PROSITE" id="PS51718">
    <property type="entry name" value="G_DYNAMIN_2"/>
    <property type="match status" value="1"/>
</dbReference>
<dbReference type="InterPro" id="IPR027417">
    <property type="entry name" value="P-loop_NTPase"/>
</dbReference>
<dbReference type="PANTHER" id="PTHR11566">
    <property type="entry name" value="DYNAMIN"/>
    <property type="match status" value="1"/>
</dbReference>
<dbReference type="STRING" id="5539.A0A3E2HDA3"/>
<dbReference type="GO" id="GO:0048312">
    <property type="term" value="P:intracellular distribution of mitochondria"/>
    <property type="evidence" value="ECO:0007669"/>
    <property type="project" value="TreeGrafter"/>
</dbReference>
<name>A0A3E2HDA3_SCYLI</name>
<dbReference type="Gene3D" id="1.20.120.1240">
    <property type="entry name" value="Dynamin, middle domain"/>
    <property type="match status" value="1"/>
</dbReference>
<proteinExistence type="predicted"/>
<evidence type="ECO:0000256" key="2">
    <source>
        <dbReference type="ARBA" id="ARBA00023134"/>
    </source>
</evidence>
<keyword evidence="2" id="KW-0342">GTP-binding</keyword>
<feature type="compositionally biased region" description="Polar residues" evidence="3">
    <location>
        <begin position="896"/>
        <end position="908"/>
    </location>
</feature>
<dbReference type="GO" id="GO:0005525">
    <property type="term" value="F:GTP binding"/>
    <property type="evidence" value="ECO:0007669"/>
    <property type="project" value="InterPro"/>
</dbReference>
<dbReference type="InterPro" id="IPR020850">
    <property type="entry name" value="GED_dom"/>
</dbReference>
<feature type="non-terminal residue" evidence="6">
    <location>
        <position position="1"/>
    </location>
</feature>
<keyword evidence="7" id="KW-1185">Reference proteome</keyword>
<sequence length="993" mass="109692">MDNSSGLELPSLKRLQSDEQIKLLDVVDSLRAQGLSDIVALPQLIVCGDQSSGKSSVLEAISGIPFPRQDTLCTRFATEVILRRAAKEEISVSLVPGKHRIQQDRDRLLRFHVALKTKDDFGSLFEKARDAMGLSSTGKSFSNDVLRIEFSGPSQPQLTLVDLPGLIHSQTNSLKTDDVELVHNLVSQYLENPRSIILAVVSAKNDVNNQIILRRAREVDPQGLRTLGIITKPDTLAEGSESEKEFLSLARNENVKFSLGWHVVRNLDSAREKDQNTRDEIEVTYFKQSIFSSLPPLSVGITFLRSRLSKILFNQIRTELPRLVDDIQNQISITESTLDKLGPGREKLDEQRGFLISLSQSFQSLCRDAVRGDYDHKFFRDDANPERRLCANIMNMHVDFAENIRKEGATWIIQDEDETDDKKFRTREEAIREACVLLRRSRGRELPGLPNPLLVGELFREYSHPWGDLARAHIKNVWEATIRFLELLLKHLADEDTCDRIFQFFLYPIMEEKLNSAYSKLNELLKVHEDYPMTTNTHYINNSKNRRQAESKEKSEKPAKLDQMSSVDGISGVLSSMDMITAEEAFDKMNAFYEVALNLFTDNVPTLAIQGPIIRELPDIFCPTVVISMDSTKIEDIGGETEMKTLERNMIKRRLTILENGARICRQHAKRPQSFFSSTTKEESEQPKPVDITQQKSKGKETTPKKASIRKKFPKSVPSEEATKNSFADEPTTASKSAAPESSTSGQPPQDESASHPFGVSRPASTSAKPISNSSTNVFGGPTSTTTPSSGTGFGGFGNATSTSSAFSTGGPFGFGSSQSKPVFSDSQSNSFFGGASTTSKPFGGSLFGSSTGFGSSQSESPFSSKNTVSTSSTPSSGDSTASKSSPTSLPSFGSENSKTSTSGLFGNAKASSPATGIFGSGQKPQIKAEGLVVLPTFGKPWEPLMELEPGTRNKQQRYNNICFQRSFQNFSYEELRLADYAIGKKVPNGRKE</sequence>
<gene>
    <name evidence="6" type="ORF">B7463_g5009</name>
</gene>
<dbReference type="Pfam" id="PF00350">
    <property type="entry name" value="Dynamin_N"/>
    <property type="match status" value="1"/>
</dbReference>
<dbReference type="InterPro" id="IPR000375">
    <property type="entry name" value="Dynamin_stalk"/>
</dbReference>
<evidence type="ECO:0000256" key="3">
    <source>
        <dbReference type="SAM" id="MobiDB-lite"/>
    </source>
</evidence>
<feature type="region of interest" description="Disordered" evidence="3">
    <location>
        <begin position="669"/>
        <end position="908"/>
    </location>
</feature>
<dbReference type="GO" id="GO:0008017">
    <property type="term" value="F:microtubule binding"/>
    <property type="evidence" value="ECO:0007669"/>
    <property type="project" value="TreeGrafter"/>
</dbReference>
<dbReference type="GO" id="GO:0003924">
    <property type="term" value="F:GTPase activity"/>
    <property type="evidence" value="ECO:0007669"/>
    <property type="project" value="InterPro"/>
</dbReference>
<keyword evidence="1" id="KW-0547">Nucleotide-binding</keyword>
<dbReference type="GO" id="GO:0005874">
    <property type="term" value="C:microtubule"/>
    <property type="evidence" value="ECO:0007669"/>
    <property type="project" value="TreeGrafter"/>
</dbReference>
<evidence type="ECO:0000259" key="5">
    <source>
        <dbReference type="PROSITE" id="PS51718"/>
    </source>
</evidence>
<dbReference type="GO" id="GO:0016020">
    <property type="term" value="C:membrane"/>
    <property type="evidence" value="ECO:0007669"/>
    <property type="project" value="TreeGrafter"/>
</dbReference>
<dbReference type="InterPro" id="IPR022812">
    <property type="entry name" value="Dynamin"/>
</dbReference>
<evidence type="ECO:0008006" key="8">
    <source>
        <dbReference type="Google" id="ProtNLM"/>
    </source>
</evidence>
<comment type="caution">
    <text evidence="6">The sequence shown here is derived from an EMBL/GenBank/DDBJ whole genome shotgun (WGS) entry which is preliminary data.</text>
</comment>
<dbReference type="Proteomes" id="UP000258309">
    <property type="component" value="Unassembled WGS sequence"/>
</dbReference>
<organism evidence="6 7">
    <name type="scientific">Scytalidium lignicola</name>
    <name type="common">Hyphomycete</name>
    <dbReference type="NCBI Taxonomy" id="5539"/>
    <lineage>
        <taxon>Eukaryota</taxon>
        <taxon>Fungi</taxon>
        <taxon>Dikarya</taxon>
        <taxon>Ascomycota</taxon>
        <taxon>Pezizomycotina</taxon>
        <taxon>Leotiomycetes</taxon>
        <taxon>Leotiomycetes incertae sedis</taxon>
        <taxon>Scytalidium</taxon>
    </lineage>
</organism>
<dbReference type="InterPro" id="IPR030381">
    <property type="entry name" value="G_DYNAMIN_dom"/>
</dbReference>
<feature type="region of interest" description="Disordered" evidence="3">
    <location>
        <begin position="536"/>
        <end position="561"/>
    </location>
</feature>
<feature type="compositionally biased region" description="Low complexity" evidence="3">
    <location>
        <begin position="780"/>
        <end position="791"/>
    </location>
</feature>
<feature type="compositionally biased region" description="Polar residues" evidence="3">
    <location>
        <begin position="763"/>
        <end position="778"/>
    </location>
</feature>
<dbReference type="CDD" id="cd08771">
    <property type="entry name" value="DLP_1"/>
    <property type="match status" value="1"/>
</dbReference>
<feature type="compositionally biased region" description="Basic and acidic residues" evidence="3">
    <location>
        <begin position="547"/>
        <end position="560"/>
    </location>
</feature>
<evidence type="ECO:0000313" key="6">
    <source>
        <dbReference type="EMBL" id="RFU31327.1"/>
    </source>
</evidence>
<feature type="domain" description="Dynamin-type G" evidence="5">
    <location>
        <begin position="38"/>
        <end position="321"/>
    </location>
</feature>
<feature type="compositionally biased region" description="Polar residues" evidence="3">
    <location>
        <begin position="821"/>
        <end position="841"/>
    </location>
</feature>
<dbReference type="InterPro" id="IPR045063">
    <property type="entry name" value="Dynamin_N"/>
</dbReference>
<dbReference type="InterPro" id="IPR001401">
    <property type="entry name" value="Dynamin_GTPase"/>
</dbReference>
<dbReference type="EMBL" id="NCSJ02000078">
    <property type="protein sequence ID" value="RFU31327.1"/>
    <property type="molecule type" value="Genomic_DNA"/>
</dbReference>
<feature type="compositionally biased region" description="Low complexity" evidence="3">
    <location>
        <begin position="799"/>
        <end position="820"/>
    </location>
</feature>
<dbReference type="GO" id="GO:0016559">
    <property type="term" value="P:peroxisome fission"/>
    <property type="evidence" value="ECO:0007669"/>
    <property type="project" value="TreeGrafter"/>
</dbReference>
<dbReference type="Pfam" id="PF01031">
    <property type="entry name" value="Dynamin_M"/>
    <property type="match status" value="1"/>
</dbReference>
<dbReference type="GO" id="GO:0005739">
    <property type="term" value="C:mitochondrion"/>
    <property type="evidence" value="ECO:0007669"/>
    <property type="project" value="TreeGrafter"/>
</dbReference>
<dbReference type="AlphaFoldDB" id="A0A3E2HDA3"/>
<dbReference type="FunFam" id="3.40.50.300:FF:001425">
    <property type="entry name" value="Dynamin GTPase, putative"/>
    <property type="match status" value="1"/>
</dbReference>
<dbReference type="GO" id="GO:0000266">
    <property type="term" value="P:mitochondrial fission"/>
    <property type="evidence" value="ECO:0007669"/>
    <property type="project" value="TreeGrafter"/>
</dbReference>
<dbReference type="SMART" id="SM00053">
    <property type="entry name" value="DYNc"/>
    <property type="match status" value="1"/>
</dbReference>
<evidence type="ECO:0000256" key="1">
    <source>
        <dbReference type="ARBA" id="ARBA00022741"/>
    </source>
</evidence>
<dbReference type="PANTHER" id="PTHR11566:SF149">
    <property type="entry name" value="GTPASE, PUTATIVE (AFU_ORTHOLOGUE AFUA_6G11890)-RELATED"/>
    <property type="match status" value="1"/>
</dbReference>
<dbReference type="SUPFAM" id="SSF52540">
    <property type="entry name" value="P-loop containing nucleoside triphosphate hydrolases"/>
    <property type="match status" value="1"/>
</dbReference>
<accession>A0A3E2HDA3</accession>
<protein>
    <recommendedName>
        <fullName evidence="8">Dynamin-type G domain-containing protein</fullName>
    </recommendedName>
</protein>
<evidence type="ECO:0000259" key="4">
    <source>
        <dbReference type="PROSITE" id="PS51388"/>
    </source>
</evidence>